<organism evidence="1 2">
    <name type="scientific">Gemmobacter aquaticus</name>
    <dbReference type="NCBI Taxonomy" id="490185"/>
    <lineage>
        <taxon>Bacteria</taxon>
        <taxon>Pseudomonadati</taxon>
        <taxon>Pseudomonadota</taxon>
        <taxon>Alphaproteobacteria</taxon>
        <taxon>Rhodobacterales</taxon>
        <taxon>Paracoccaceae</taxon>
        <taxon>Gemmobacter</taxon>
    </lineage>
</organism>
<comment type="caution">
    <text evidence="1">The sequence shown here is derived from an EMBL/GenBank/DDBJ whole genome shotgun (WGS) entry which is preliminary data.</text>
</comment>
<evidence type="ECO:0000313" key="2">
    <source>
        <dbReference type="Proteomes" id="UP000598196"/>
    </source>
</evidence>
<dbReference type="InterPro" id="IPR027417">
    <property type="entry name" value="P-loop_NTPase"/>
</dbReference>
<dbReference type="Proteomes" id="UP000598196">
    <property type="component" value="Unassembled WGS sequence"/>
</dbReference>
<name>A0A917YJI9_9RHOB</name>
<dbReference type="SUPFAM" id="SSF52540">
    <property type="entry name" value="P-loop containing nucleoside triphosphate hydrolases"/>
    <property type="match status" value="1"/>
</dbReference>
<evidence type="ECO:0000313" key="1">
    <source>
        <dbReference type="EMBL" id="GGO29186.1"/>
    </source>
</evidence>
<gene>
    <name evidence="1" type="ORF">GCM10010991_12850</name>
</gene>
<dbReference type="AlphaFoldDB" id="A0A917YJI9"/>
<protein>
    <recommendedName>
        <fullName evidence="3">Protein ImuA</fullName>
    </recommendedName>
</protein>
<dbReference type="OrthoDB" id="7630980at2"/>
<dbReference type="RefSeq" id="WP_146284995.1">
    <property type="nucleotide sequence ID" value="NZ_BMLP01000001.1"/>
</dbReference>
<sequence>MASAIDPAIPTLRPARVHEVTGPGAVVFALCQAAGLKGPVLWLTPDHWPEALFPTGVARLLPPGRLITATAPSEVELLWAVEEGLRSGAVGLVVARLDRPLGLTAGRRLQLAAESGRVTGLMIVREGAGSPAAETRWTCTPEAAEDSTRMRWSRIKNKKGTCGEWQVSLHGTSHSVTVVSATGQRAVAAREGG</sequence>
<dbReference type="Gene3D" id="3.40.50.300">
    <property type="entry name" value="P-loop containing nucleotide triphosphate hydrolases"/>
    <property type="match status" value="1"/>
</dbReference>
<dbReference type="EMBL" id="BMLP01000001">
    <property type="protein sequence ID" value="GGO29186.1"/>
    <property type="molecule type" value="Genomic_DNA"/>
</dbReference>
<reference evidence="1 2" key="1">
    <citation type="journal article" date="2014" name="Int. J. Syst. Evol. Microbiol.">
        <title>Complete genome sequence of Corynebacterium casei LMG S-19264T (=DSM 44701T), isolated from a smear-ripened cheese.</title>
        <authorList>
            <consortium name="US DOE Joint Genome Institute (JGI-PGF)"/>
            <person name="Walter F."/>
            <person name="Albersmeier A."/>
            <person name="Kalinowski J."/>
            <person name="Ruckert C."/>
        </authorList>
    </citation>
    <scope>NUCLEOTIDE SEQUENCE [LARGE SCALE GENOMIC DNA]</scope>
    <source>
        <strain evidence="1 2">CGMCC 1.7029</strain>
    </source>
</reference>
<proteinExistence type="predicted"/>
<evidence type="ECO:0008006" key="3">
    <source>
        <dbReference type="Google" id="ProtNLM"/>
    </source>
</evidence>
<keyword evidence="2" id="KW-1185">Reference proteome</keyword>
<accession>A0A917YJI9</accession>